<evidence type="ECO:0000313" key="4">
    <source>
        <dbReference type="Proteomes" id="UP001301152"/>
    </source>
</evidence>
<reference evidence="3 4" key="1">
    <citation type="submission" date="2022-11" db="EMBL/GenBank/DDBJ databases">
        <title>Genome sequencing of Acetobacter type strain.</title>
        <authorList>
            <person name="Heo J."/>
            <person name="Lee D."/>
            <person name="Han B.-H."/>
            <person name="Hong S.-B."/>
            <person name="Kwon S.-W."/>
        </authorList>
    </citation>
    <scope>NUCLEOTIDE SEQUENCE [LARGE SCALE GENOMIC DNA]</scope>
    <source>
        <strain evidence="3 4">KACC 21253</strain>
    </source>
</reference>
<sequence length="95" mass="9532">MKFRHFLSAASVVALMGAAAPSFAQEAPPAPPAASSEVPAKGDVPPAPPSDSASKSGDVAKKGAHHGQHQHDGKKHGHHGHHKPKAAADSTAAAQ</sequence>
<feature type="signal peptide" evidence="2">
    <location>
        <begin position="1"/>
        <end position="24"/>
    </location>
</feature>
<keyword evidence="2" id="KW-0732">Signal</keyword>
<feature type="compositionally biased region" description="Basic residues" evidence="1">
    <location>
        <begin position="62"/>
        <end position="85"/>
    </location>
</feature>
<keyword evidence="4" id="KW-1185">Reference proteome</keyword>
<dbReference type="Proteomes" id="UP001301152">
    <property type="component" value="Unassembled WGS sequence"/>
</dbReference>
<organism evidence="3 4">
    <name type="scientific">Acetobacter thailandicus</name>
    <dbReference type="NCBI Taxonomy" id="1502842"/>
    <lineage>
        <taxon>Bacteria</taxon>
        <taxon>Pseudomonadati</taxon>
        <taxon>Pseudomonadota</taxon>
        <taxon>Alphaproteobacteria</taxon>
        <taxon>Acetobacterales</taxon>
        <taxon>Acetobacteraceae</taxon>
        <taxon>Acetobacter</taxon>
    </lineage>
</organism>
<evidence type="ECO:0000256" key="1">
    <source>
        <dbReference type="SAM" id="MobiDB-lite"/>
    </source>
</evidence>
<protein>
    <submittedName>
        <fullName evidence="3">Uncharacterized protein</fullName>
    </submittedName>
</protein>
<evidence type="ECO:0000256" key="2">
    <source>
        <dbReference type="SAM" id="SignalP"/>
    </source>
</evidence>
<proteinExistence type="predicted"/>
<dbReference type="RefSeq" id="WP_173559662.1">
    <property type="nucleotide sequence ID" value="NZ_JAPIUZ010000003.1"/>
</dbReference>
<feature type="chain" id="PRO_5047294323" evidence="2">
    <location>
        <begin position="25"/>
        <end position="95"/>
    </location>
</feature>
<dbReference type="EMBL" id="JAPIUZ010000003">
    <property type="protein sequence ID" value="MCX2563717.1"/>
    <property type="molecule type" value="Genomic_DNA"/>
</dbReference>
<gene>
    <name evidence="3" type="ORF">OQ497_07085</name>
</gene>
<feature type="region of interest" description="Disordered" evidence="1">
    <location>
        <begin position="22"/>
        <end position="95"/>
    </location>
</feature>
<feature type="compositionally biased region" description="Low complexity" evidence="1">
    <location>
        <begin position="22"/>
        <end position="39"/>
    </location>
</feature>
<comment type="caution">
    <text evidence="3">The sequence shown here is derived from an EMBL/GenBank/DDBJ whole genome shotgun (WGS) entry which is preliminary data.</text>
</comment>
<name>A0ABT3QEK0_9PROT</name>
<evidence type="ECO:0000313" key="3">
    <source>
        <dbReference type="EMBL" id="MCX2563717.1"/>
    </source>
</evidence>
<accession>A0ABT3QEK0</accession>